<feature type="domain" description="HTH lysR-type" evidence="6">
    <location>
        <begin position="6"/>
        <end position="63"/>
    </location>
</feature>
<evidence type="ECO:0000256" key="4">
    <source>
        <dbReference type="ARBA" id="ARBA00023159"/>
    </source>
</evidence>
<dbReference type="EMBL" id="VTPY01000003">
    <property type="protein sequence ID" value="KAA0013033.1"/>
    <property type="molecule type" value="Genomic_DNA"/>
</dbReference>
<name>A0A7V7G207_9GAMM</name>
<dbReference type="InterPro" id="IPR058163">
    <property type="entry name" value="LysR-type_TF_proteobact-type"/>
</dbReference>
<dbReference type="InterPro" id="IPR036388">
    <property type="entry name" value="WH-like_DNA-bd_sf"/>
</dbReference>
<dbReference type="AlphaFoldDB" id="A0A7V7G207"/>
<evidence type="ECO:0000256" key="1">
    <source>
        <dbReference type="ARBA" id="ARBA00009437"/>
    </source>
</evidence>
<evidence type="ECO:0000256" key="3">
    <source>
        <dbReference type="ARBA" id="ARBA00023125"/>
    </source>
</evidence>
<keyword evidence="2" id="KW-0805">Transcription regulation</keyword>
<dbReference type="Gene3D" id="3.40.190.10">
    <property type="entry name" value="Periplasmic binding protein-like II"/>
    <property type="match status" value="2"/>
</dbReference>
<gene>
    <name evidence="7" type="ORF">F0A17_08975</name>
</gene>
<dbReference type="Pfam" id="PF03466">
    <property type="entry name" value="LysR_substrate"/>
    <property type="match status" value="1"/>
</dbReference>
<reference evidence="7 8" key="1">
    <citation type="submission" date="2019-08" db="EMBL/GenBank/DDBJ databases">
        <title>Bioinformatics analysis of the strain L3 and L5.</title>
        <authorList>
            <person name="Li X."/>
        </authorList>
    </citation>
    <scope>NUCLEOTIDE SEQUENCE [LARGE SCALE GENOMIC DNA]</scope>
    <source>
        <strain evidence="7 8">L5</strain>
    </source>
</reference>
<dbReference type="GO" id="GO:0006351">
    <property type="term" value="P:DNA-templated transcription"/>
    <property type="evidence" value="ECO:0007669"/>
    <property type="project" value="TreeGrafter"/>
</dbReference>
<dbReference type="FunFam" id="1.10.10.10:FF:000038">
    <property type="entry name" value="Glycine cleavage system transcriptional activator"/>
    <property type="match status" value="1"/>
</dbReference>
<dbReference type="Pfam" id="PF00126">
    <property type="entry name" value="HTH_1"/>
    <property type="match status" value="1"/>
</dbReference>
<dbReference type="SUPFAM" id="SSF46785">
    <property type="entry name" value="Winged helix' DNA-binding domain"/>
    <property type="match status" value="1"/>
</dbReference>
<evidence type="ECO:0000259" key="6">
    <source>
        <dbReference type="PROSITE" id="PS50931"/>
    </source>
</evidence>
<dbReference type="SUPFAM" id="SSF53850">
    <property type="entry name" value="Periplasmic binding protein-like II"/>
    <property type="match status" value="1"/>
</dbReference>
<evidence type="ECO:0000256" key="5">
    <source>
        <dbReference type="ARBA" id="ARBA00023163"/>
    </source>
</evidence>
<evidence type="ECO:0000256" key="2">
    <source>
        <dbReference type="ARBA" id="ARBA00023015"/>
    </source>
</evidence>
<accession>A0A7V7G207</accession>
<sequence>MTRPYLPLNALRAFEASARHLSFTRAADELNVTQAAISHQVKLLERRLDVVLFKRLPRGLMITSEGEALLPVLRDAFDRMANMLERLEGGKLREILNVGAVGTFAVGWLLPRLARFQAEHPLIEVRLSTHNNRVDQATEGLDYTIRFGDGAWHGLEATRLFPAPLSALCAPFIANRLRTPADLMHQTLLRSYRENEWTQWFTAAGVARPPARTHAIVFDSSLAMMEAATQGAGVALAPPRMFARQLDEGLVVQPFDLYASLGSYWLTRLKSRPPTPAMQAFHDWLLVEVHMAYGDTVQG</sequence>
<dbReference type="InterPro" id="IPR036390">
    <property type="entry name" value="WH_DNA-bd_sf"/>
</dbReference>
<keyword evidence="8" id="KW-1185">Reference proteome</keyword>
<keyword evidence="5" id="KW-0804">Transcription</keyword>
<organism evidence="7 8">
    <name type="scientific">Billgrantia pellis</name>
    <dbReference type="NCBI Taxonomy" id="2606936"/>
    <lineage>
        <taxon>Bacteria</taxon>
        <taxon>Pseudomonadati</taxon>
        <taxon>Pseudomonadota</taxon>
        <taxon>Gammaproteobacteria</taxon>
        <taxon>Oceanospirillales</taxon>
        <taxon>Halomonadaceae</taxon>
        <taxon>Billgrantia</taxon>
    </lineage>
</organism>
<dbReference type="InterPro" id="IPR005119">
    <property type="entry name" value="LysR_subst-bd"/>
</dbReference>
<comment type="similarity">
    <text evidence="1">Belongs to the LysR transcriptional regulatory family.</text>
</comment>
<dbReference type="GO" id="GO:0003700">
    <property type="term" value="F:DNA-binding transcription factor activity"/>
    <property type="evidence" value="ECO:0007669"/>
    <property type="project" value="InterPro"/>
</dbReference>
<dbReference type="RefSeq" id="WP_149327986.1">
    <property type="nucleotide sequence ID" value="NZ_VTPY01000003.1"/>
</dbReference>
<dbReference type="PANTHER" id="PTHR30537:SF70">
    <property type="entry name" value="HTH-TYPE TRANSCRIPTIONAL ACTIVATOR AMPR"/>
    <property type="match status" value="1"/>
</dbReference>
<keyword evidence="4" id="KW-0010">Activator</keyword>
<dbReference type="Proteomes" id="UP000486760">
    <property type="component" value="Unassembled WGS sequence"/>
</dbReference>
<evidence type="ECO:0000313" key="7">
    <source>
        <dbReference type="EMBL" id="KAA0013033.1"/>
    </source>
</evidence>
<comment type="caution">
    <text evidence="7">The sequence shown here is derived from an EMBL/GenBank/DDBJ whole genome shotgun (WGS) entry which is preliminary data.</text>
</comment>
<evidence type="ECO:0000313" key="8">
    <source>
        <dbReference type="Proteomes" id="UP000486760"/>
    </source>
</evidence>
<dbReference type="PRINTS" id="PR00039">
    <property type="entry name" value="HTHLYSR"/>
</dbReference>
<keyword evidence="3" id="KW-0238">DNA-binding</keyword>
<protein>
    <submittedName>
        <fullName evidence="7">LysR family transcriptional regulator</fullName>
    </submittedName>
</protein>
<dbReference type="Gene3D" id="1.10.10.10">
    <property type="entry name" value="Winged helix-like DNA-binding domain superfamily/Winged helix DNA-binding domain"/>
    <property type="match status" value="1"/>
</dbReference>
<proteinExistence type="inferred from homology"/>
<dbReference type="GO" id="GO:0043565">
    <property type="term" value="F:sequence-specific DNA binding"/>
    <property type="evidence" value="ECO:0007669"/>
    <property type="project" value="TreeGrafter"/>
</dbReference>
<dbReference type="PANTHER" id="PTHR30537">
    <property type="entry name" value="HTH-TYPE TRANSCRIPTIONAL REGULATOR"/>
    <property type="match status" value="1"/>
</dbReference>
<dbReference type="InterPro" id="IPR000847">
    <property type="entry name" value="LysR_HTH_N"/>
</dbReference>
<dbReference type="PROSITE" id="PS50931">
    <property type="entry name" value="HTH_LYSR"/>
    <property type="match status" value="1"/>
</dbReference>